<dbReference type="EMBL" id="BGPR01012546">
    <property type="protein sequence ID" value="GBN56577.1"/>
    <property type="molecule type" value="Genomic_DNA"/>
</dbReference>
<reference evidence="1 2" key="1">
    <citation type="journal article" date="2019" name="Sci. Rep.">
        <title>Orb-weaving spider Araneus ventricosus genome elucidates the spidroin gene catalogue.</title>
        <authorList>
            <person name="Kono N."/>
            <person name="Nakamura H."/>
            <person name="Ohtoshi R."/>
            <person name="Moran D.A.P."/>
            <person name="Shinohara A."/>
            <person name="Yoshida Y."/>
            <person name="Fujiwara M."/>
            <person name="Mori M."/>
            <person name="Tomita M."/>
            <person name="Arakawa K."/>
        </authorList>
    </citation>
    <scope>NUCLEOTIDE SEQUENCE [LARGE SCALE GENOMIC DNA]</scope>
</reference>
<evidence type="ECO:0000313" key="2">
    <source>
        <dbReference type="Proteomes" id="UP000499080"/>
    </source>
</evidence>
<gene>
    <name evidence="1" type="ORF">AVEN_93062_1</name>
</gene>
<organism evidence="1 2">
    <name type="scientific">Araneus ventricosus</name>
    <name type="common">Orbweaver spider</name>
    <name type="synonym">Epeira ventricosa</name>
    <dbReference type="NCBI Taxonomy" id="182803"/>
    <lineage>
        <taxon>Eukaryota</taxon>
        <taxon>Metazoa</taxon>
        <taxon>Ecdysozoa</taxon>
        <taxon>Arthropoda</taxon>
        <taxon>Chelicerata</taxon>
        <taxon>Arachnida</taxon>
        <taxon>Araneae</taxon>
        <taxon>Araneomorphae</taxon>
        <taxon>Entelegynae</taxon>
        <taxon>Araneoidea</taxon>
        <taxon>Araneidae</taxon>
        <taxon>Araneus</taxon>
    </lineage>
</organism>
<sequence>MANSKITPTLCYEGGTPGYYIRQSILKIPSPLLQGLSIHYCGITIFFAQSSPLIRRTCFLHVSRSTGAFAQAPFGRVRSPVVPLIGGAIWWVAELQTVLLSCILQQIPILKPSKEPSNPALQANCSDELSMQDF</sequence>
<comment type="caution">
    <text evidence="1">The sequence shown here is derived from an EMBL/GenBank/DDBJ whole genome shotgun (WGS) entry which is preliminary data.</text>
</comment>
<proteinExistence type="predicted"/>
<dbReference type="Proteomes" id="UP000499080">
    <property type="component" value="Unassembled WGS sequence"/>
</dbReference>
<name>A0A4Y2Q202_ARAVE</name>
<accession>A0A4Y2Q202</accession>
<dbReference type="AlphaFoldDB" id="A0A4Y2Q202"/>
<keyword evidence="2" id="KW-1185">Reference proteome</keyword>
<evidence type="ECO:0000313" key="1">
    <source>
        <dbReference type="EMBL" id="GBN56577.1"/>
    </source>
</evidence>
<protein>
    <submittedName>
        <fullName evidence="1">Uncharacterized protein</fullName>
    </submittedName>
</protein>